<evidence type="ECO:0000256" key="1">
    <source>
        <dbReference type="PROSITE-ProRule" id="PRU00169"/>
    </source>
</evidence>
<dbReference type="GO" id="GO:0052621">
    <property type="term" value="F:diguanylate cyclase activity"/>
    <property type="evidence" value="ECO:0007669"/>
    <property type="project" value="TreeGrafter"/>
</dbReference>
<evidence type="ECO:0000313" key="5">
    <source>
        <dbReference type="EMBL" id="KAF3885263.1"/>
    </source>
</evidence>
<dbReference type="InterPro" id="IPR000160">
    <property type="entry name" value="GGDEF_dom"/>
</dbReference>
<dbReference type="CDD" id="cd19920">
    <property type="entry name" value="REC_PA4781-like"/>
    <property type="match status" value="1"/>
</dbReference>
<dbReference type="InterPro" id="IPR011006">
    <property type="entry name" value="CheY-like_superfamily"/>
</dbReference>
<feature type="domain" description="GGDEF" evidence="4">
    <location>
        <begin position="206"/>
        <end position="343"/>
    </location>
</feature>
<feature type="domain" description="Response regulatory" evidence="3">
    <location>
        <begin position="12"/>
        <end position="128"/>
    </location>
</feature>
<feature type="modified residue" description="4-aspartylphosphate" evidence="1">
    <location>
        <position position="61"/>
    </location>
</feature>
<keyword evidence="7" id="KW-1185">Reference proteome</keyword>
<dbReference type="RefSeq" id="WP_038073015.1">
    <property type="nucleotide sequence ID" value="NZ_JHEG04000001.1"/>
</dbReference>
<dbReference type="EMBL" id="JHEG04000001">
    <property type="protein sequence ID" value="KAF3885263.1"/>
    <property type="molecule type" value="Genomic_DNA"/>
</dbReference>
<feature type="coiled-coil region" evidence="2">
    <location>
        <begin position="123"/>
        <end position="154"/>
    </location>
</feature>
<reference evidence="5" key="2">
    <citation type="submission" date="2019-11" db="EMBL/GenBank/DDBJ databases">
        <title>Improved Assembly of Tolypothrix boutellei genome.</title>
        <authorList>
            <person name="Sarangi A.N."/>
            <person name="Mukherjee M."/>
            <person name="Ghosh S."/>
            <person name="Singh D."/>
            <person name="Das A."/>
            <person name="Kant S."/>
            <person name="Prusty A."/>
            <person name="Tripathy S."/>
        </authorList>
    </citation>
    <scope>NUCLEOTIDE SEQUENCE</scope>
    <source>
        <strain evidence="5">VB521301</strain>
    </source>
</reference>
<dbReference type="CDD" id="cd01949">
    <property type="entry name" value="GGDEF"/>
    <property type="match status" value="1"/>
</dbReference>
<dbReference type="GO" id="GO:1902201">
    <property type="term" value="P:negative regulation of bacterial-type flagellum-dependent cell motility"/>
    <property type="evidence" value="ECO:0007669"/>
    <property type="project" value="TreeGrafter"/>
</dbReference>
<dbReference type="GO" id="GO:0043709">
    <property type="term" value="P:cell adhesion involved in single-species biofilm formation"/>
    <property type="evidence" value="ECO:0007669"/>
    <property type="project" value="TreeGrafter"/>
</dbReference>
<evidence type="ECO:0000313" key="6">
    <source>
        <dbReference type="EMBL" id="KIE09043.1"/>
    </source>
</evidence>
<dbReference type="PANTHER" id="PTHR45138">
    <property type="entry name" value="REGULATORY COMPONENTS OF SENSORY TRANSDUCTION SYSTEM"/>
    <property type="match status" value="1"/>
</dbReference>
<dbReference type="NCBIfam" id="TIGR00254">
    <property type="entry name" value="GGDEF"/>
    <property type="match status" value="1"/>
</dbReference>
<dbReference type="InterPro" id="IPR043128">
    <property type="entry name" value="Rev_trsase/Diguanyl_cyclase"/>
</dbReference>
<accession>A0A0C1QZQ7</accession>
<dbReference type="Gene3D" id="3.30.70.270">
    <property type="match status" value="1"/>
</dbReference>
<dbReference type="STRING" id="1479485.DA73_0231800"/>
<dbReference type="SUPFAM" id="SSF52172">
    <property type="entry name" value="CheY-like"/>
    <property type="match status" value="1"/>
</dbReference>
<dbReference type="SMART" id="SM00267">
    <property type="entry name" value="GGDEF"/>
    <property type="match status" value="1"/>
</dbReference>
<evidence type="ECO:0000259" key="3">
    <source>
        <dbReference type="PROSITE" id="PS50110"/>
    </source>
</evidence>
<keyword evidence="1" id="KW-0597">Phosphoprotein</keyword>
<dbReference type="PROSITE" id="PS50110">
    <property type="entry name" value="RESPONSE_REGULATORY"/>
    <property type="match status" value="1"/>
</dbReference>
<evidence type="ECO:0000259" key="4">
    <source>
        <dbReference type="PROSITE" id="PS50887"/>
    </source>
</evidence>
<dbReference type="GO" id="GO:0005886">
    <property type="term" value="C:plasma membrane"/>
    <property type="evidence" value="ECO:0007669"/>
    <property type="project" value="TreeGrafter"/>
</dbReference>
<keyword evidence="2" id="KW-0175">Coiled coil</keyword>
<comment type="caution">
    <text evidence="6">The sequence shown here is derived from an EMBL/GenBank/DDBJ whole genome shotgun (WGS) entry which is preliminary data.</text>
</comment>
<sequence>MNQDPSTSNYGNILIVDDQLDNLRVLSTILAKEGYQVRKALNGQMALTAVKTLPPDLILLDINMPEMDGYEVCKRLKADPSNCNIPVIFISILDDVLDKVKGIKVGGADYITKPFQFEEVIARVQNQLTIQRLQRELRETNQKLSEQNALLLLEIEKRLQVESALQAANDKLRELIWVDSLTQVSNRRFLDDYLQREWQRSAREQLPLSFILCDIDCFKSYNDTYGHIAGDDCLRKVARAIRYAVRRPADLVARYGGEEFAVVLPNTNFHGAVRVAENVRLRVKELKITHSSSFVKNYITLSMGIATKVPVNPSLPETLIAASDKALYQAKLQGRNGYCACVPVARKNCSGNLSIAGEIKCWNKHYISEEEGSLNQE</sequence>
<gene>
    <name evidence="6" type="ORF">DA73_0231800</name>
    <name evidence="5" type="ORF">DA73_0400007170</name>
</gene>
<dbReference type="OrthoDB" id="9115at2"/>
<dbReference type="Proteomes" id="UP000029738">
    <property type="component" value="Unassembled WGS sequence"/>
</dbReference>
<evidence type="ECO:0000256" key="2">
    <source>
        <dbReference type="SAM" id="Coils"/>
    </source>
</evidence>
<dbReference type="FunFam" id="3.30.70.270:FF:000001">
    <property type="entry name" value="Diguanylate cyclase domain protein"/>
    <property type="match status" value="1"/>
</dbReference>
<proteinExistence type="predicted"/>
<dbReference type="SMART" id="SM00448">
    <property type="entry name" value="REC"/>
    <property type="match status" value="1"/>
</dbReference>
<name>A0A0C1QZQ7_9CYAN</name>
<dbReference type="EMBL" id="JHEG02000058">
    <property type="protein sequence ID" value="KIE09043.1"/>
    <property type="molecule type" value="Genomic_DNA"/>
</dbReference>
<dbReference type="SUPFAM" id="SSF55073">
    <property type="entry name" value="Nucleotide cyclase"/>
    <property type="match status" value="1"/>
</dbReference>
<dbReference type="PROSITE" id="PS50887">
    <property type="entry name" value="GGDEF"/>
    <property type="match status" value="1"/>
</dbReference>
<dbReference type="Gene3D" id="3.40.50.2300">
    <property type="match status" value="1"/>
</dbReference>
<dbReference type="InterPro" id="IPR029787">
    <property type="entry name" value="Nucleotide_cyclase"/>
</dbReference>
<dbReference type="GO" id="GO:0000160">
    <property type="term" value="P:phosphorelay signal transduction system"/>
    <property type="evidence" value="ECO:0007669"/>
    <property type="project" value="InterPro"/>
</dbReference>
<dbReference type="InterPro" id="IPR001789">
    <property type="entry name" value="Sig_transdc_resp-reg_receiver"/>
</dbReference>
<protein>
    <submittedName>
        <fullName evidence="6">Diguanylate cyclase</fullName>
    </submittedName>
    <submittedName>
        <fullName evidence="5">PleD family two-component system response regulator</fullName>
    </submittedName>
</protein>
<dbReference type="InterPro" id="IPR050469">
    <property type="entry name" value="Diguanylate_Cyclase"/>
</dbReference>
<reference evidence="6" key="1">
    <citation type="journal article" date="2015" name="Genome Announc.">
        <title>Draft Genome Sequence of Tolypothrix boutellei Strain VB521301.</title>
        <authorList>
            <person name="Chandrababunaidu M.M."/>
            <person name="Singh D."/>
            <person name="Sen D."/>
            <person name="Bhan S."/>
            <person name="Das S."/>
            <person name="Gupta A."/>
            <person name="Adhikary S.P."/>
            <person name="Tripathy S."/>
        </authorList>
    </citation>
    <scope>NUCLEOTIDE SEQUENCE</scope>
    <source>
        <strain evidence="6">VB521301</strain>
    </source>
</reference>
<dbReference type="AlphaFoldDB" id="A0A0C1QZQ7"/>
<evidence type="ECO:0000313" key="7">
    <source>
        <dbReference type="Proteomes" id="UP000029738"/>
    </source>
</evidence>
<dbReference type="Pfam" id="PF00072">
    <property type="entry name" value="Response_reg"/>
    <property type="match status" value="1"/>
</dbReference>
<organism evidence="6">
    <name type="scientific">Tolypothrix bouteillei VB521301</name>
    <dbReference type="NCBI Taxonomy" id="1479485"/>
    <lineage>
        <taxon>Bacteria</taxon>
        <taxon>Bacillati</taxon>
        <taxon>Cyanobacteriota</taxon>
        <taxon>Cyanophyceae</taxon>
        <taxon>Nostocales</taxon>
        <taxon>Tolypothrichaceae</taxon>
        <taxon>Tolypothrix</taxon>
    </lineage>
</organism>
<dbReference type="PANTHER" id="PTHR45138:SF9">
    <property type="entry name" value="DIGUANYLATE CYCLASE DGCM-RELATED"/>
    <property type="match status" value="1"/>
</dbReference>
<dbReference type="Pfam" id="PF00990">
    <property type="entry name" value="GGDEF"/>
    <property type="match status" value="1"/>
</dbReference>